<name>K6ZRI9_9ALTE</name>
<dbReference type="Gene3D" id="3.40.190.10">
    <property type="entry name" value="Periplasmic binding protein-like II"/>
    <property type="match status" value="2"/>
</dbReference>
<protein>
    <submittedName>
        <fullName evidence="2">Uncharacterized protein</fullName>
    </submittedName>
</protein>
<proteinExistence type="predicted"/>
<gene>
    <name evidence="2" type="ORF">C427_4630</name>
</gene>
<dbReference type="STRING" id="1129794.C427_4630"/>
<organism evidence="2 3">
    <name type="scientific">Paraglaciecola psychrophila 170</name>
    <dbReference type="NCBI Taxonomy" id="1129794"/>
    <lineage>
        <taxon>Bacteria</taxon>
        <taxon>Pseudomonadati</taxon>
        <taxon>Pseudomonadota</taxon>
        <taxon>Gammaproteobacteria</taxon>
        <taxon>Alteromonadales</taxon>
        <taxon>Alteromonadaceae</taxon>
        <taxon>Paraglaciecola</taxon>
    </lineage>
</organism>
<dbReference type="SUPFAM" id="SSF53850">
    <property type="entry name" value="Periplasmic binding protein-like II"/>
    <property type="match status" value="1"/>
</dbReference>
<evidence type="ECO:0000256" key="1">
    <source>
        <dbReference type="SAM" id="SignalP"/>
    </source>
</evidence>
<evidence type="ECO:0000313" key="2">
    <source>
        <dbReference type="EMBL" id="AGH46729.1"/>
    </source>
</evidence>
<dbReference type="RefSeq" id="WP_007639769.1">
    <property type="nucleotide sequence ID" value="NC_020514.1"/>
</dbReference>
<sequence length="253" mass="28685">MLNNKIYIFVLVVYLCLQATSCFASDKKESTTLYFDLGEKGGWVPFRNAEKNGGTSVFTDLSKALEADSGIQFQTVNFPQKRADKALIDGLVDFDFTCLEWFKGNDPGPEFVATEPFFEITEYIISLKKNTHLFPTPESIFGSRVGTISGYLYFDDDKFTRTDFLNESRLVLGLKNDRFKVIILERETAKYWAKINNTEIDFAALHTSGNLVMRLRKEHSALIPLLNQAVQRMKTSGKLQAILSSHGIDSKIY</sequence>
<dbReference type="EMBL" id="CP003837">
    <property type="protein sequence ID" value="AGH46729.1"/>
    <property type="molecule type" value="Genomic_DNA"/>
</dbReference>
<feature type="signal peptide" evidence="1">
    <location>
        <begin position="1"/>
        <end position="24"/>
    </location>
</feature>
<dbReference type="eggNOG" id="COG0834">
    <property type="taxonomic scope" value="Bacteria"/>
</dbReference>
<keyword evidence="1" id="KW-0732">Signal</keyword>
<feature type="chain" id="PRO_5003898552" evidence="1">
    <location>
        <begin position="25"/>
        <end position="253"/>
    </location>
</feature>
<dbReference type="AlphaFoldDB" id="K6ZRI9"/>
<dbReference type="PATRIC" id="fig|1129794.4.peg.4610"/>
<dbReference type="Proteomes" id="UP000011864">
    <property type="component" value="Chromosome"/>
</dbReference>
<evidence type="ECO:0000313" key="3">
    <source>
        <dbReference type="Proteomes" id="UP000011864"/>
    </source>
</evidence>
<dbReference type="HOGENOM" id="CLU_097553_0_0_6"/>
<dbReference type="OrthoDB" id="8454826at2"/>
<reference evidence="2 3" key="1">
    <citation type="journal article" date="2013" name="Genome Announc.">
        <title>Complete Genome Sequence of Glaciecola psychrophila Strain 170T.</title>
        <authorList>
            <person name="Yin J."/>
            <person name="Chen J."/>
            <person name="Liu G."/>
            <person name="Yu Y."/>
            <person name="Song L."/>
            <person name="Wang X."/>
            <person name="Qu X."/>
        </authorList>
    </citation>
    <scope>NUCLEOTIDE SEQUENCE [LARGE SCALE GENOMIC DNA]</scope>
    <source>
        <strain evidence="2 3">170</strain>
    </source>
</reference>
<accession>K6ZRI9</accession>
<keyword evidence="3" id="KW-1185">Reference proteome</keyword>
<dbReference type="KEGG" id="gps:C427_4630"/>